<gene>
    <name evidence="2" type="ORF">PMACD_LOCUS3189</name>
</gene>
<accession>A0A821P519</accession>
<proteinExistence type="predicted"/>
<reference evidence="2" key="1">
    <citation type="submission" date="2021-02" db="EMBL/GenBank/DDBJ databases">
        <authorList>
            <person name="Steward A R."/>
        </authorList>
    </citation>
    <scope>NUCLEOTIDE SEQUENCE</scope>
</reference>
<feature type="region of interest" description="Disordered" evidence="1">
    <location>
        <begin position="68"/>
        <end position="92"/>
    </location>
</feature>
<evidence type="ECO:0000256" key="1">
    <source>
        <dbReference type="SAM" id="MobiDB-lite"/>
    </source>
</evidence>
<keyword evidence="3" id="KW-1185">Reference proteome</keyword>
<sequence>MLEKVSYVARLFFSTVVRRLAGGATGRELCAHARGPGLGMWGAAQPPGAALRCRPLPASIPPVLRDTSEHERALDAHGTRDATPHALPRRKLPNRSQVAGYRAYVTYRFQ</sequence>
<evidence type="ECO:0000313" key="2">
    <source>
        <dbReference type="EMBL" id="CAF4796565.1"/>
    </source>
</evidence>
<dbReference type="Proteomes" id="UP000663880">
    <property type="component" value="Unassembled WGS sequence"/>
</dbReference>
<name>A0A821P519_9NEOP</name>
<organism evidence="2 3">
    <name type="scientific">Pieris macdunnoughi</name>
    <dbReference type="NCBI Taxonomy" id="345717"/>
    <lineage>
        <taxon>Eukaryota</taxon>
        <taxon>Metazoa</taxon>
        <taxon>Ecdysozoa</taxon>
        <taxon>Arthropoda</taxon>
        <taxon>Hexapoda</taxon>
        <taxon>Insecta</taxon>
        <taxon>Pterygota</taxon>
        <taxon>Neoptera</taxon>
        <taxon>Endopterygota</taxon>
        <taxon>Lepidoptera</taxon>
        <taxon>Glossata</taxon>
        <taxon>Ditrysia</taxon>
        <taxon>Papilionoidea</taxon>
        <taxon>Pieridae</taxon>
        <taxon>Pierinae</taxon>
        <taxon>Pieris</taxon>
    </lineage>
</organism>
<evidence type="ECO:0000313" key="3">
    <source>
        <dbReference type="Proteomes" id="UP000663880"/>
    </source>
</evidence>
<comment type="caution">
    <text evidence="2">The sequence shown here is derived from an EMBL/GenBank/DDBJ whole genome shotgun (WGS) entry which is preliminary data.</text>
</comment>
<protein>
    <submittedName>
        <fullName evidence="2">Uncharacterized protein</fullName>
    </submittedName>
</protein>
<dbReference type="EMBL" id="CAJOBZ010000005">
    <property type="protein sequence ID" value="CAF4796565.1"/>
    <property type="molecule type" value="Genomic_DNA"/>
</dbReference>
<feature type="compositionally biased region" description="Basic and acidic residues" evidence="1">
    <location>
        <begin position="68"/>
        <end position="83"/>
    </location>
</feature>
<dbReference type="AlphaFoldDB" id="A0A821P519"/>